<dbReference type="NCBIfam" id="NF000672">
    <property type="entry name" value="PRK00033.1-5"/>
    <property type="match status" value="1"/>
</dbReference>
<name>A0A1K1LG99_9BACT</name>
<keyword evidence="4" id="KW-1185">Reference proteome</keyword>
<reference evidence="4" key="1">
    <citation type="submission" date="2016-10" db="EMBL/GenBank/DDBJ databases">
        <authorList>
            <person name="Wegmann U."/>
        </authorList>
    </citation>
    <scope>NUCLEOTIDE SEQUENCE [LARGE SCALE GENOMIC DNA]</scope>
</reference>
<evidence type="ECO:0000313" key="3">
    <source>
        <dbReference type="EMBL" id="SFV72486.1"/>
    </source>
</evidence>
<dbReference type="GO" id="GO:0030163">
    <property type="term" value="P:protein catabolic process"/>
    <property type="evidence" value="ECO:0007669"/>
    <property type="project" value="InterPro"/>
</dbReference>
<dbReference type="SUPFAM" id="SSF54736">
    <property type="entry name" value="ClpS-like"/>
    <property type="match status" value="1"/>
</dbReference>
<keyword evidence="3" id="KW-0645">Protease</keyword>
<dbReference type="Gene3D" id="3.30.1390.10">
    <property type="match status" value="1"/>
</dbReference>
<dbReference type="HAMAP" id="MF_00302">
    <property type="entry name" value="ClpS"/>
    <property type="match status" value="1"/>
</dbReference>
<dbReference type="RefSeq" id="WP_072332908.1">
    <property type="nucleotide sequence ID" value="NZ_CALJDE010000009.1"/>
</dbReference>
<dbReference type="GO" id="GO:0006508">
    <property type="term" value="P:proteolysis"/>
    <property type="evidence" value="ECO:0007669"/>
    <property type="project" value="UniProtKB-UniRule"/>
</dbReference>
<dbReference type="PANTHER" id="PTHR33473:SF19">
    <property type="entry name" value="ATP-DEPENDENT CLP PROTEASE ADAPTER PROTEIN CLPS"/>
    <property type="match status" value="1"/>
</dbReference>
<dbReference type="InterPro" id="IPR003769">
    <property type="entry name" value="ClpS_core"/>
</dbReference>
<organism evidence="3 4">
    <name type="scientific">Desulfovibrio piger</name>
    <dbReference type="NCBI Taxonomy" id="901"/>
    <lineage>
        <taxon>Bacteria</taxon>
        <taxon>Pseudomonadati</taxon>
        <taxon>Thermodesulfobacteriota</taxon>
        <taxon>Desulfovibrionia</taxon>
        <taxon>Desulfovibrionales</taxon>
        <taxon>Desulfovibrionaceae</taxon>
        <taxon>Desulfovibrio</taxon>
    </lineage>
</organism>
<feature type="domain" description="Adaptor protein ClpS core" evidence="2">
    <location>
        <begin position="22"/>
        <end position="101"/>
    </location>
</feature>
<dbReference type="EMBL" id="LT630450">
    <property type="protein sequence ID" value="SFV72486.1"/>
    <property type="molecule type" value="Genomic_DNA"/>
</dbReference>
<accession>A0A1K1LG99</accession>
<dbReference type="Proteomes" id="UP000186323">
    <property type="component" value="Chromosome I"/>
</dbReference>
<dbReference type="Pfam" id="PF02617">
    <property type="entry name" value="ClpS"/>
    <property type="match status" value="1"/>
</dbReference>
<protein>
    <recommendedName>
        <fullName evidence="1">ATP-dependent Clp protease adapter protein ClpS</fullName>
    </recommendedName>
</protein>
<comment type="similarity">
    <text evidence="1">Belongs to the ClpS family.</text>
</comment>
<evidence type="ECO:0000313" key="4">
    <source>
        <dbReference type="Proteomes" id="UP000186323"/>
    </source>
</evidence>
<dbReference type="PANTHER" id="PTHR33473">
    <property type="entry name" value="ATP-DEPENDENT CLP PROTEASE ADAPTER PROTEIN CLPS1, CHLOROPLASTIC"/>
    <property type="match status" value="1"/>
</dbReference>
<evidence type="ECO:0000256" key="1">
    <source>
        <dbReference type="HAMAP-Rule" id="MF_00302"/>
    </source>
</evidence>
<dbReference type="GO" id="GO:0008233">
    <property type="term" value="F:peptidase activity"/>
    <property type="evidence" value="ECO:0007669"/>
    <property type="project" value="UniProtKB-KW"/>
</dbReference>
<dbReference type="OrthoDB" id="9796121at2"/>
<comment type="function">
    <text evidence="1">Involved in the modulation of the specificity of the ClpAP-mediated ATP-dependent protein degradation.</text>
</comment>
<keyword evidence="3" id="KW-0378">Hydrolase</keyword>
<dbReference type="InterPro" id="IPR022935">
    <property type="entry name" value="ClpS"/>
</dbReference>
<comment type="subunit">
    <text evidence="1">Binds to the N-terminal domain of the chaperone ClpA.</text>
</comment>
<gene>
    <name evidence="1" type="primary">clpS</name>
    <name evidence="3" type="ORF">DESPIGER_0602</name>
</gene>
<dbReference type="KEGG" id="dpg:DESPIGER_0602"/>
<dbReference type="FunFam" id="3.30.1390.10:FF:000002">
    <property type="entry name" value="ATP-dependent Clp protease adapter protein ClpS"/>
    <property type="match status" value="1"/>
</dbReference>
<sequence>MADETWNEPGTDTATIVTKKIKEPDRYVVLLHNDDYTSMDFVVGVLCDIFHKTPEEATAIMLAVHQQGIGQCGVYTQEIAETKVALVRQRARAAGFPLRCTMEKYR</sequence>
<dbReference type="AlphaFoldDB" id="A0A1K1LG99"/>
<proteinExistence type="inferred from homology"/>
<dbReference type="InterPro" id="IPR014719">
    <property type="entry name" value="Ribosomal_bL12_C/ClpS-like"/>
</dbReference>
<evidence type="ECO:0000259" key="2">
    <source>
        <dbReference type="Pfam" id="PF02617"/>
    </source>
</evidence>